<evidence type="ECO:0000313" key="4">
    <source>
        <dbReference type="Proteomes" id="UP000008291"/>
    </source>
</evidence>
<accession>Q3SL25</accession>
<evidence type="ECO:0000256" key="1">
    <source>
        <dbReference type="SAM" id="MobiDB-lite"/>
    </source>
</evidence>
<keyword evidence="2" id="KW-0812">Transmembrane</keyword>
<dbReference type="InterPro" id="IPR008621">
    <property type="entry name" value="Cbb3-typ_cyt_oxidase_comp"/>
</dbReference>
<dbReference type="eggNOG" id="COG4736">
    <property type="taxonomic scope" value="Bacteria"/>
</dbReference>
<dbReference type="HOGENOM" id="CLU_192294_2_1_4"/>
<name>Q3SL25_THIDA</name>
<sequence>MDSGFISGIVTVIFIVVFIGIVWWAFSKGNKPRFDDAGRLPFEEDDAPKNGDKK</sequence>
<keyword evidence="2" id="KW-0472">Membrane</keyword>
<dbReference type="Proteomes" id="UP000008291">
    <property type="component" value="Chromosome"/>
</dbReference>
<feature type="region of interest" description="Disordered" evidence="1">
    <location>
        <begin position="30"/>
        <end position="54"/>
    </location>
</feature>
<dbReference type="OrthoDB" id="8604580at2"/>
<evidence type="ECO:0000256" key="2">
    <source>
        <dbReference type="SAM" id="Phobius"/>
    </source>
</evidence>
<feature type="compositionally biased region" description="Basic and acidic residues" evidence="1">
    <location>
        <begin position="32"/>
        <end position="54"/>
    </location>
</feature>
<dbReference type="STRING" id="292415.Tbd_0641"/>
<dbReference type="EMBL" id="CP000116">
    <property type="protein sequence ID" value="AAZ96594.1"/>
    <property type="molecule type" value="Genomic_DNA"/>
</dbReference>
<dbReference type="CDD" id="cd01324">
    <property type="entry name" value="cbb3_Oxidase_CcoQ"/>
    <property type="match status" value="1"/>
</dbReference>
<keyword evidence="4" id="KW-1185">Reference proteome</keyword>
<feature type="transmembrane region" description="Helical" evidence="2">
    <location>
        <begin position="6"/>
        <end position="26"/>
    </location>
</feature>
<gene>
    <name evidence="3" type="ordered locus">Tbd_0641</name>
</gene>
<proteinExistence type="predicted"/>
<dbReference type="RefSeq" id="WP_011311153.1">
    <property type="nucleotide sequence ID" value="NC_007404.1"/>
</dbReference>
<keyword evidence="2" id="KW-1133">Transmembrane helix</keyword>
<protein>
    <submittedName>
        <fullName evidence="3">Cytochrome c oxidase, subunit CcoQ</fullName>
    </submittedName>
</protein>
<evidence type="ECO:0000313" key="3">
    <source>
        <dbReference type="EMBL" id="AAZ96594.1"/>
    </source>
</evidence>
<reference evidence="3 4" key="1">
    <citation type="journal article" date="2006" name="J. Bacteriol.">
        <title>The genome sequence of the obligately chemolithoautotrophic, facultatively anaerobic bacterium Thiobacillus denitrificans.</title>
        <authorList>
            <person name="Beller H.R."/>
            <person name="Chain P.S."/>
            <person name="Letain T.E."/>
            <person name="Chakicherla A."/>
            <person name="Larimer F.W."/>
            <person name="Richardson P.M."/>
            <person name="Coleman M.A."/>
            <person name="Wood A.P."/>
            <person name="Kelly D.P."/>
        </authorList>
    </citation>
    <scope>NUCLEOTIDE SEQUENCE [LARGE SCALE GENOMIC DNA]</scope>
    <source>
        <strain evidence="3 4">ATCC 25259</strain>
    </source>
</reference>
<dbReference type="AlphaFoldDB" id="Q3SL25"/>
<dbReference type="KEGG" id="tbd:Tbd_0641"/>
<organism evidence="3 4">
    <name type="scientific">Thiobacillus denitrificans (strain ATCC 25259 / T1)</name>
    <dbReference type="NCBI Taxonomy" id="292415"/>
    <lineage>
        <taxon>Bacteria</taxon>
        <taxon>Pseudomonadati</taxon>
        <taxon>Pseudomonadota</taxon>
        <taxon>Betaproteobacteria</taxon>
        <taxon>Nitrosomonadales</taxon>
        <taxon>Thiobacillaceae</taxon>
        <taxon>Thiobacillus</taxon>
    </lineage>
</organism>
<dbReference type="Pfam" id="PF05545">
    <property type="entry name" value="FixQ"/>
    <property type="match status" value="1"/>
</dbReference>